<evidence type="ECO:0000259" key="1">
    <source>
        <dbReference type="Pfam" id="PF00582"/>
    </source>
</evidence>
<evidence type="ECO:0000313" key="3">
    <source>
        <dbReference type="Proteomes" id="UP000323000"/>
    </source>
</evidence>
<name>A0A5C7H7Z1_9ROSI</name>
<sequence>MSTGNLGSVIVAVDGSQQSMDALTWALQNLKLRSTEPPGFFIILHVQSPPTIAVGLNPGAIPFGGPSDLEVPAFTAAIEAHQKRITDAIIKHALEICSQHKVNVKTQVVIGDPKEKICEVADNLPADLLVMGSHAFGPIKRLLVASLFKIVRQVVTELAVPSHAIIRNDVFGKCKQLLHHPCTMPCYCSQGQGDAFLSINRLIYISEDVLCALDLECFGGGITSAAVLCRVWSCSGLCNNLFTGYSVVSCTCFICCRVVYDENLSMESSMFLQLLLFL</sequence>
<reference evidence="3" key="1">
    <citation type="journal article" date="2019" name="Gigascience">
        <title>De novo genome assembly of the endangered Acer yangbiense, a plant species with extremely small populations endemic to Yunnan Province, China.</title>
        <authorList>
            <person name="Yang J."/>
            <person name="Wariss H.M."/>
            <person name="Tao L."/>
            <person name="Zhang R."/>
            <person name="Yun Q."/>
            <person name="Hollingsworth P."/>
            <person name="Dao Z."/>
            <person name="Luo G."/>
            <person name="Guo H."/>
            <person name="Ma Y."/>
            <person name="Sun W."/>
        </authorList>
    </citation>
    <scope>NUCLEOTIDE SEQUENCE [LARGE SCALE GENOMIC DNA]</scope>
    <source>
        <strain evidence="3">cv. Malutang</strain>
    </source>
</reference>
<dbReference type="PANTHER" id="PTHR31964">
    <property type="entry name" value="ADENINE NUCLEOTIDE ALPHA HYDROLASES-LIKE SUPERFAMILY PROTEIN"/>
    <property type="match status" value="1"/>
</dbReference>
<protein>
    <recommendedName>
        <fullName evidence="1">UspA domain-containing protein</fullName>
    </recommendedName>
</protein>
<dbReference type="PANTHER" id="PTHR31964:SF122">
    <property type="entry name" value="OS02G0760500 PROTEIN"/>
    <property type="match status" value="1"/>
</dbReference>
<evidence type="ECO:0000313" key="2">
    <source>
        <dbReference type="EMBL" id="TXG52685.1"/>
    </source>
</evidence>
<dbReference type="AlphaFoldDB" id="A0A5C7H7Z1"/>
<accession>A0A5C7H7Z1</accession>
<dbReference type="Proteomes" id="UP000323000">
    <property type="component" value="Chromosome 10"/>
</dbReference>
<gene>
    <name evidence="2" type="ORF">EZV62_021854</name>
</gene>
<dbReference type="CDD" id="cd23659">
    <property type="entry name" value="USP_At3g01520-like"/>
    <property type="match status" value="1"/>
</dbReference>
<dbReference type="InterPro" id="IPR006016">
    <property type="entry name" value="UspA"/>
</dbReference>
<comment type="caution">
    <text evidence="2">The sequence shown here is derived from an EMBL/GenBank/DDBJ whole genome shotgun (WGS) entry which is preliminary data.</text>
</comment>
<feature type="domain" description="UspA" evidence="1">
    <location>
        <begin position="9"/>
        <end position="146"/>
    </location>
</feature>
<dbReference type="InterPro" id="IPR014729">
    <property type="entry name" value="Rossmann-like_a/b/a_fold"/>
</dbReference>
<dbReference type="Pfam" id="PF00582">
    <property type="entry name" value="Usp"/>
    <property type="match status" value="1"/>
</dbReference>
<proteinExistence type="predicted"/>
<organism evidence="2 3">
    <name type="scientific">Acer yangbiense</name>
    <dbReference type="NCBI Taxonomy" id="1000413"/>
    <lineage>
        <taxon>Eukaryota</taxon>
        <taxon>Viridiplantae</taxon>
        <taxon>Streptophyta</taxon>
        <taxon>Embryophyta</taxon>
        <taxon>Tracheophyta</taxon>
        <taxon>Spermatophyta</taxon>
        <taxon>Magnoliopsida</taxon>
        <taxon>eudicotyledons</taxon>
        <taxon>Gunneridae</taxon>
        <taxon>Pentapetalae</taxon>
        <taxon>rosids</taxon>
        <taxon>malvids</taxon>
        <taxon>Sapindales</taxon>
        <taxon>Sapindaceae</taxon>
        <taxon>Hippocastanoideae</taxon>
        <taxon>Acereae</taxon>
        <taxon>Acer</taxon>
    </lineage>
</organism>
<keyword evidence="3" id="KW-1185">Reference proteome</keyword>
<dbReference type="EMBL" id="VAHF01000010">
    <property type="protein sequence ID" value="TXG52685.1"/>
    <property type="molecule type" value="Genomic_DNA"/>
</dbReference>
<dbReference type="SUPFAM" id="SSF52402">
    <property type="entry name" value="Adenine nucleotide alpha hydrolases-like"/>
    <property type="match status" value="1"/>
</dbReference>
<dbReference type="Gene3D" id="3.40.50.620">
    <property type="entry name" value="HUPs"/>
    <property type="match status" value="1"/>
</dbReference>
<dbReference type="OrthoDB" id="843225at2759"/>